<dbReference type="STRING" id="177439.DP1561"/>
<evidence type="ECO:0000313" key="2">
    <source>
        <dbReference type="Proteomes" id="UP000000602"/>
    </source>
</evidence>
<reference evidence="2" key="1">
    <citation type="journal article" date="2004" name="Environ. Microbiol.">
        <title>The genome of Desulfotalea psychrophila, a sulfate-reducing bacterium from permanently cold Arctic sediments.</title>
        <authorList>
            <person name="Rabus R."/>
            <person name="Ruepp A."/>
            <person name="Frickey T."/>
            <person name="Rattei T."/>
            <person name="Fartmann B."/>
            <person name="Stark M."/>
            <person name="Bauer M."/>
            <person name="Zibat A."/>
            <person name="Lombardot T."/>
            <person name="Becker I."/>
            <person name="Amann J."/>
            <person name="Gellner K."/>
            <person name="Teeling H."/>
            <person name="Leuschner W.D."/>
            <person name="Gloeckner F.-O."/>
            <person name="Lupas A.N."/>
            <person name="Amann R."/>
            <person name="Klenk H.-P."/>
        </authorList>
    </citation>
    <scope>NUCLEOTIDE SEQUENCE [LARGE SCALE GENOMIC DNA]</scope>
    <source>
        <strain evidence="2">DSM 12343 / LSv54</strain>
    </source>
</reference>
<dbReference type="eggNOG" id="COG2403">
    <property type="taxonomic scope" value="Bacteria"/>
</dbReference>
<dbReference type="EMBL" id="CR522870">
    <property type="protein sequence ID" value="CAG36290.1"/>
    <property type="molecule type" value="Genomic_DNA"/>
</dbReference>
<name>Q6AMY4_DESPS</name>
<dbReference type="AlphaFoldDB" id="Q6AMY4"/>
<dbReference type="CDD" id="cd01983">
    <property type="entry name" value="SIMIBI"/>
    <property type="match status" value="1"/>
</dbReference>
<sequence>MNMAKKVIIMGGAGRDFHNFNVYFKDNPHYEVVAFTAAPQIPGVEGRFYPTELAGKLYPTGIPIYFETELASLIRRHTVELVAFSYSDVPYSEVMHQASIAMAEDADFIMLGAKSTMLKSAKPVIAVCAVRTGCGKSQTTRKICEILMARGKRVVVVRHPMAYGDLGKQVVQRFSSYDDFARHRCSIEEREEYEHLVDLGILVFAGVDYQKILQEAEREADIIIWDGGNNDIPFFLPDIHIVLFDPHRPGHELLYYPGETNMLMADIAIINKVNTAVPEQIEQVRHNIELHAPQAQIILADSKITVSEEGLIKNKRVLVVEDGPTLTHGGMSYGAGMIAAEMYGAAEIVDPRPYSVGTLRETYEKYPHIGPLLPAMGYSPAQIADLEKTINSVACDLVLLATPIRLDRLLSINRPLLQVSYDYSDHGQPDLESILLSFLAGLIT</sequence>
<gene>
    <name evidence="1" type="ordered locus">DP1561</name>
</gene>
<dbReference type="InterPro" id="IPR053199">
    <property type="entry name" value="cDPG_synthetase-like"/>
</dbReference>
<dbReference type="KEGG" id="dps:DP1561"/>
<evidence type="ECO:0008006" key="3">
    <source>
        <dbReference type="Google" id="ProtNLM"/>
    </source>
</evidence>
<dbReference type="SUPFAM" id="SSF52540">
    <property type="entry name" value="P-loop containing nucleoside triphosphate hydrolases"/>
    <property type="match status" value="1"/>
</dbReference>
<evidence type="ECO:0000313" key="1">
    <source>
        <dbReference type="EMBL" id="CAG36290.1"/>
    </source>
</evidence>
<accession>Q6AMY4</accession>
<dbReference type="InterPro" id="IPR027417">
    <property type="entry name" value="P-loop_NTPase"/>
</dbReference>
<keyword evidence="2" id="KW-1185">Reference proteome</keyword>
<dbReference type="HOGENOM" id="CLU_046378_0_0_7"/>
<dbReference type="Proteomes" id="UP000000602">
    <property type="component" value="Chromosome"/>
</dbReference>
<proteinExistence type="predicted"/>
<dbReference type="PANTHER" id="PTHR42869:SF1">
    <property type="entry name" value="SLL0572 PROTEIN"/>
    <property type="match status" value="1"/>
</dbReference>
<protein>
    <recommendedName>
        <fullName evidence="3">GTPase</fullName>
    </recommendedName>
</protein>
<organism evidence="1 2">
    <name type="scientific">Desulfotalea psychrophila (strain LSv54 / DSM 12343)</name>
    <dbReference type="NCBI Taxonomy" id="177439"/>
    <lineage>
        <taxon>Bacteria</taxon>
        <taxon>Pseudomonadati</taxon>
        <taxon>Thermodesulfobacteriota</taxon>
        <taxon>Desulfobulbia</taxon>
        <taxon>Desulfobulbales</taxon>
        <taxon>Desulfocapsaceae</taxon>
        <taxon>Desulfotalea</taxon>
    </lineage>
</organism>
<dbReference type="PANTHER" id="PTHR42869">
    <property type="entry name" value="SLL0572 PROTEIN"/>
    <property type="match status" value="1"/>
</dbReference>